<dbReference type="Proteomes" id="UP000800041">
    <property type="component" value="Unassembled WGS sequence"/>
</dbReference>
<evidence type="ECO:0000256" key="6">
    <source>
        <dbReference type="SAM" id="Phobius"/>
    </source>
</evidence>
<dbReference type="Pfam" id="PF01988">
    <property type="entry name" value="VIT1"/>
    <property type="match status" value="1"/>
</dbReference>
<sequence length="298" mass="32246">MSCAPSIRSDGSSVITIVPQYRYQEFGLHGLDDLFDDSDGVSITSLFDGPKQPRASAERLPSPINDGVIIAVPFAVAAGLSTVGSSYLSAVGGLLLVVANALAMSMGFWLEARLKAAEYDVQEAKEHALLYKHVFHVKGRLYRCLGLYGLEEEILKEFVERLVADREMCVKASVAAFLSVSFIMHIDHKLHKPKLSQSRRSAFTLLLAHLTPNWNSSSRLVGLLPLFPYIIAPLPDALHISIAISTTMLFVLGYLRAMYFGCSAKAGLINSILTLAMGGLVAGCTFGIGKGLTGIWVL</sequence>
<feature type="transmembrane region" description="Helical" evidence="6">
    <location>
        <begin position="267"/>
        <end position="288"/>
    </location>
</feature>
<dbReference type="GO" id="GO:0005384">
    <property type="term" value="F:manganese ion transmembrane transporter activity"/>
    <property type="evidence" value="ECO:0007669"/>
    <property type="project" value="InterPro"/>
</dbReference>
<dbReference type="GO" id="GO:0030026">
    <property type="term" value="P:intracellular manganese ion homeostasis"/>
    <property type="evidence" value="ECO:0007669"/>
    <property type="project" value="InterPro"/>
</dbReference>
<dbReference type="GO" id="GO:0012505">
    <property type="term" value="C:endomembrane system"/>
    <property type="evidence" value="ECO:0007669"/>
    <property type="project" value="UniProtKB-SubCell"/>
</dbReference>
<evidence type="ECO:0000256" key="5">
    <source>
        <dbReference type="ARBA" id="ARBA00023136"/>
    </source>
</evidence>
<keyword evidence="8" id="KW-1185">Reference proteome</keyword>
<dbReference type="InterPro" id="IPR008217">
    <property type="entry name" value="Ccc1_fam"/>
</dbReference>
<evidence type="ECO:0000256" key="3">
    <source>
        <dbReference type="ARBA" id="ARBA00022692"/>
    </source>
</evidence>
<dbReference type="AlphaFoldDB" id="A0A6G1GU04"/>
<comment type="similarity">
    <text evidence="2">Belongs to the CCC1 family.</text>
</comment>
<accession>A0A6G1GU04</accession>
<keyword evidence="3 6" id="KW-0812">Transmembrane</keyword>
<protein>
    <submittedName>
        <fullName evidence="7">Uncharacterized protein</fullName>
    </submittedName>
</protein>
<comment type="subcellular location">
    <subcellularLocation>
        <location evidence="1">Endomembrane system</location>
        <topology evidence="1">Multi-pass membrane protein</topology>
    </subcellularLocation>
</comment>
<gene>
    <name evidence="7" type="ORF">K402DRAFT_406086</name>
</gene>
<keyword evidence="5 6" id="KW-0472">Membrane</keyword>
<evidence type="ECO:0000256" key="4">
    <source>
        <dbReference type="ARBA" id="ARBA00022989"/>
    </source>
</evidence>
<feature type="transmembrane region" description="Helical" evidence="6">
    <location>
        <begin position="87"/>
        <end position="110"/>
    </location>
</feature>
<feature type="transmembrane region" description="Helical" evidence="6">
    <location>
        <begin position="168"/>
        <end position="186"/>
    </location>
</feature>
<evidence type="ECO:0000256" key="1">
    <source>
        <dbReference type="ARBA" id="ARBA00004127"/>
    </source>
</evidence>
<evidence type="ECO:0000313" key="8">
    <source>
        <dbReference type="Proteomes" id="UP000800041"/>
    </source>
</evidence>
<evidence type="ECO:0000256" key="2">
    <source>
        <dbReference type="ARBA" id="ARBA00007049"/>
    </source>
</evidence>
<name>A0A6G1GU04_9PEZI</name>
<feature type="transmembrane region" description="Helical" evidence="6">
    <location>
        <begin position="237"/>
        <end position="255"/>
    </location>
</feature>
<dbReference type="EMBL" id="ML977168">
    <property type="protein sequence ID" value="KAF1984405.1"/>
    <property type="molecule type" value="Genomic_DNA"/>
</dbReference>
<feature type="transmembrane region" description="Helical" evidence="6">
    <location>
        <begin position="64"/>
        <end position="81"/>
    </location>
</feature>
<organism evidence="7 8">
    <name type="scientific">Aulographum hederae CBS 113979</name>
    <dbReference type="NCBI Taxonomy" id="1176131"/>
    <lineage>
        <taxon>Eukaryota</taxon>
        <taxon>Fungi</taxon>
        <taxon>Dikarya</taxon>
        <taxon>Ascomycota</taxon>
        <taxon>Pezizomycotina</taxon>
        <taxon>Dothideomycetes</taxon>
        <taxon>Pleosporomycetidae</taxon>
        <taxon>Aulographales</taxon>
        <taxon>Aulographaceae</taxon>
    </lineage>
</organism>
<proteinExistence type="inferred from homology"/>
<keyword evidence="4 6" id="KW-1133">Transmembrane helix</keyword>
<evidence type="ECO:0000313" key="7">
    <source>
        <dbReference type="EMBL" id="KAF1984405.1"/>
    </source>
</evidence>
<reference evidence="7" key="1">
    <citation type="journal article" date="2020" name="Stud. Mycol.">
        <title>101 Dothideomycetes genomes: a test case for predicting lifestyles and emergence of pathogens.</title>
        <authorList>
            <person name="Haridas S."/>
            <person name="Albert R."/>
            <person name="Binder M."/>
            <person name="Bloem J."/>
            <person name="Labutti K."/>
            <person name="Salamov A."/>
            <person name="Andreopoulos B."/>
            <person name="Baker S."/>
            <person name="Barry K."/>
            <person name="Bills G."/>
            <person name="Bluhm B."/>
            <person name="Cannon C."/>
            <person name="Castanera R."/>
            <person name="Culley D."/>
            <person name="Daum C."/>
            <person name="Ezra D."/>
            <person name="Gonzalez J."/>
            <person name="Henrissat B."/>
            <person name="Kuo A."/>
            <person name="Liang C."/>
            <person name="Lipzen A."/>
            <person name="Lutzoni F."/>
            <person name="Magnuson J."/>
            <person name="Mondo S."/>
            <person name="Nolan M."/>
            <person name="Ohm R."/>
            <person name="Pangilinan J."/>
            <person name="Park H.-J."/>
            <person name="Ramirez L."/>
            <person name="Alfaro M."/>
            <person name="Sun H."/>
            <person name="Tritt A."/>
            <person name="Yoshinaga Y."/>
            <person name="Zwiers L.-H."/>
            <person name="Turgeon B."/>
            <person name="Goodwin S."/>
            <person name="Spatafora J."/>
            <person name="Crous P."/>
            <person name="Grigoriev I."/>
        </authorList>
    </citation>
    <scope>NUCLEOTIDE SEQUENCE</scope>
    <source>
        <strain evidence="7">CBS 113979</strain>
    </source>
</reference>